<name>A0A7U4RR35_9BACT</name>
<proteinExistence type="predicted"/>
<dbReference type="Proteomes" id="UP000034444">
    <property type="component" value="Chromosome"/>
</dbReference>
<organism evidence="1 2">
    <name type="scientific">Sulfurovum lithotrophicum</name>
    <dbReference type="NCBI Taxonomy" id="206403"/>
    <lineage>
        <taxon>Bacteria</taxon>
        <taxon>Pseudomonadati</taxon>
        <taxon>Campylobacterota</taxon>
        <taxon>Epsilonproteobacteria</taxon>
        <taxon>Campylobacterales</taxon>
        <taxon>Sulfurovaceae</taxon>
        <taxon>Sulfurovum</taxon>
    </lineage>
</organism>
<keyword evidence="2" id="KW-1185">Reference proteome</keyword>
<sequence length="212" mass="24242">MKNFIVFLWIGMMIGVLYAEELQCYSYDPQHFIASGESKSSVKSIEAVYVVKLPKIRKKNFQNYVGVAVKAAGKIYQNHHLDCEAEKGRYYCSGECDSGQVWLDKKNRLMLEFVNYSEVRDYGNGLGGPVTLLDLRPKDEKVWIEGKKIACPDEVKQGNYICYGSKDEKQYYSCERSISSCQSNGKKHFGKYPDESSTRAALMRCFSKKPKK</sequence>
<reference evidence="2" key="2">
    <citation type="journal article" date="2017" name="Stand. Genomic Sci.">
        <title>Complete genome sequence of the sulfur-oxidizing chemolithoautotrophic Sulfurovum lithotrophicum 42BKTT.</title>
        <authorList>
            <person name="Jeon W."/>
            <person name="Priscilla L."/>
            <person name="Park G."/>
            <person name="Lee H."/>
            <person name="Lee N."/>
            <person name="Lee D."/>
            <person name="Kwon H."/>
            <person name="Ahn I."/>
            <person name="Lee C."/>
            <person name="Lee H."/>
            <person name="Ahn J."/>
        </authorList>
    </citation>
    <scope>NUCLEOTIDE SEQUENCE [LARGE SCALE GENOMIC DNA]</scope>
    <source>
        <strain evidence="2">ATCC BAA-797 / 42BKT</strain>
    </source>
</reference>
<reference evidence="1 2" key="1">
    <citation type="submission" date="2015-04" db="EMBL/GenBank/DDBJ databases">
        <title>Complete genome sequence of Sulfurovum lithotrophicum ATCC BAA-797T.</title>
        <authorList>
            <person name="Ahn J."/>
            <person name="Park G."/>
            <person name="Jeon W."/>
            <person name="Jang Y."/>
            <person name="Jang M."/>
            <person name="Lee H."/>
            <person name="Lee H."/>
        </authorList>
    </citation>
    <scope>NUCLEOTIDE SEQUENCE [LARGE SCALE GENOMIC DNA]</scope>
    <source>
        <strain evidence="2">ATCC BAA-797 / 42BKT</strain>
    </source>
</reference>
<gene>
    <name evidence="1" type="ORF">YH65_08210</name>
</gene>
<protein>
    <submittedName>
        <fullName evidence="1">Uncharacterized protein</fullName>
    </submittedName>
</protein>
<dbReference type="AlphaFoldDB" id="A0A7U4RR35"/>
<evidence type="ECO:0000313" key="1">
    <source>
        <dbReference type="EMBL" id="AKF25372.1"/>
    </source>
</evidence>
<dbReference type="EMBL" id="CP011308">
    <property type="protein sequence ID" value="AKF25372.1"/>
    <property type="molecule type" value="Genomic_DNA"/>
</dbReference>
<accession>A0A7U4RR35</accession>
<dbReference type="KEGG" id="slh:YH65_08210"/>
<dbReference type="RefSeq" id="WP_046551449.1">
    <property type="nucleotide sequence ID" value="NZ_CP011308.1"/>
</dbReference>
<evidence type="ECO:0000313" key="2">
    <source>
        <dbReference type="Proteomes" id="UP000034444"/>
    </source>
</evidence>